<sequence length="70" mass="7731">MEHHNLVISTTANNLISIFTGVSLCKQLPPLSFQHVLRVIIVLAGVAQALSVNSKDVREYSIIRSMANDR</sequence>
<accession>A0A811UCB0</accession>
<keyword evidence="2" id="KW-1185">Reference proteome</keyword>
<evidence type="ECO:0000313" key="1">
    <source>
        <dbReference type="EMBL" id="CAD6994933.1"/>
    </source>
</evidence>
<feature type="non-terminal residue" evidence="1">
    <location>
        <position position="70"/>
    </location>
</feature>
<name>A0A811UCB0_CERCA</name>
<dbReference type="Proteomes" id="UP000606786">
    <property type="component" value="Unassembled WGS sequence"/>
</dbReference>
<evidence type="ECO:0000313" key="2">
    <source>
        <dbReference type="Proteomes" id="UP000606786"/>
    </source>
</evidence>
<protein>
    <submittedName>
        <fullName evidence="1">(Mediterranean fruit fly) hypothetical protein</fullName>
    </submittedName>
</protein>
<dbReference type="AlphaFoldDB" id="A0A811UCB0"/>
<gene>
    <name evidence="1" type="ORF">CCAP1982_LOCUS3667</name>
</gene>
<reference evidence="1" key="1">
    <citation type="submission" date="2020-11" db="EMBL/GenBank/DDBJ databases">
        <authorList>
            <person name="Whitehead M."/>
        </authorList>
    </citation>
    <scope>NUCLEOTIDE SEQUENCE</scope>
    <source>
        <strain evidence="1">EGII</strain>
    </source>
</reference>
<proteinExistence type="predicted"/>
<organism evidence="1 2">
    <name type="scientific">Ceratitis capitata</name>
    <name type="common">Mediterranean fruit fly</name>
    <name type="synonym">Tephritis capitata</name>
    <dbReference type="NCBI Taxonomy" id="7213"/>
    <lineage>
        <taxon>Eukaryota</taxon>
        <taxon>Metazoa</taxon>
        <taxon>Ecdysozoa</taxon>
        <taxon>Arthropoda</taxon>
        <taxon>Hexapoda</taxon>
        <taxon>Insecta</taxon>
        <taxon>Pterygota</taxon>
        <taxon>Neoptera</taxon>
        <taxon>Endopterygota</taxon>
        <taxon>Diptera</taxon>
        <taxon>Brachycera</taxon>
        <taxon>Muscomorpha</taxon>
        <taxon>Tephritoidea</taxon>
        <taxon>Tephritidae</taxon>
        <taxon>Ceratitis</taxon>
        <taxon>Ceratitis</taxon>
    </lineage>
</organism>
<dbReference type="EMBL" id="CAJHJT010000001">
    <property type="protein sequence ID" value="CAD6994933.1"/>
    <property type="molecule type" value="Genomic_DNA"/>
</dbReference>
<comment type="caution">
    <text evidence="1">The sequence shown here is derived from an EMBL/GenBank/DDBJ whole genome shotgun (WGS) entry which is preliminary data.</text>
</comment>